<dbReference type="Proteomes" id="UP000324907">
    <property type="component" value="Unassembled WGS sequence"/>
</dbReference>
<comment type="caution">
    <text evidence="2">The sequence shown here is derived from an EMBL/GenBank/DDBJ whole genome shotgun (WGS) entry which is preliminary data.</text>
</comment>
<dbReference type="PANTHER" id="PTHR36144">
    <property type="entry name" value="S-ANTIGEN PROTEIN"/>
    <property type="match status" value="1"/>
</dbReference>
<evidence type="ECO:0000256" key="1">
    <source>
        <dbReference type="SAM" id="Phobius"/>
    </source>
</evidence>
<keyword evidence="1" id="KW-1133">Transmembrane helix</keyword>
<reference evidence="2 3" key="1">
    <citation type="submission" date="2019-07" db="EMBL/GenBank/DDBJ databases">
        <title>Genomes of Cafeteria roenbergensis.</title>
        <authorList>
            <person name="Fischer M.G."/>
            <person name="Hackl T."/>
            <person name="Roman M."/>
        </authorList>
    </citation>
    <scope>NUCLEOTIDE SEQUENCE [LARGE SCALE GENOMIC DNA]</scope>
    <source>
        <strain evidence="2 3">RCC970-E3</strain>
    </source>
</reference>
<protein>
    <submittedName>
        <fullName evidence="2">Uncharacterized protein</fullName>
    </submittedName>
</protein>
<proteinExistence type="predicted"/>
<dbReference type="PANTHER" id="PTHR36144:SF6">
    <property type="entry name" value="S-ANTIGEN PROTEIN"/>
    <property type="match status" value="1"/>
</dbReference>
<keyword evidence="1" id="KW-0472">Membrane</keyword>
<accession>A0A5A8DSQ4</accession>
<sequence length="1002" mass="102270">MPLLDDGVNDGAEDGVDVAVEDGVDVAVEDGVDVAVEDGVDVAVEDGVDVAVEDGVDVAVEDGVDVAVEDGVDVAVEDGVDVAVEDGVDVAVEDGVDVAVEDGVDVAVEDGVDVAVEDGVDVAVEDGVDVAVEDGVDVAVEDGVDVAVEDGVDVAVEDGVDVAVEDGVDVAVEDGVDVAVEDGVDVAVEDGVDVAVEDGVDVAVEDGVDVAVEDGVDVAVEDGVDVAVEDGRDVPWRTAVDVAVEDGVTVVVAGDTLWSNSPLGAPTSGSNVLGDAAFGNGSAYVVSMWWQGPTARVSAFGLFSMGSSEVEVITASSCWSSLACLLVGVDQRNSRAHVAARVNGSAIKSPGTVLSAFGHAASSLRLEKSYLRSWHHVVMAVLPHNLDAGSMRVWIDGVTLEQTCTRRTGLGFVETPLGLSEPFLPSAAREGCNFAMAITEPPLKADNISRLPPSFSDGRLVWGTRASLSPTGRVTRSGSGGSASTLGFYLSDRPFTLANRLVLAHTAPAAALADAMPTWAPGVLFACRLADTSNFALAGRTVCQATCADPGDVLAVDLHAALCGTPSDPASRAAQWLQGSVDDAAGLCKLADTAAGQDALQRGVWAAGDGVASWLALPVSWASPIGWAGVIGAAGRTDDLPWTREGLERWAQFAPWKDAGLGRPAHRGRSGLPVARPAAVRPLPGSGWPDAFGFRHGQSAGPPTGQSLACRPAPTEVSLRRAVPQSMVVQACLGGLSLDPAFRHAESALSDRLALDHLLLQLHQDVVTLAGLNNATGSRAIISREGIVTAEHALQVRETVVGFDPSLTADALCKSPSRDALIGAYGQGVTSSCLCTHIGIAAAPVHPEAASSSSRRDAAGTAPWAEAGSPAMSTAAFAAAALASSLRFAPTLSTPLTVLAAVSPASVTVFPVYTCGSETRREAGERAAGADPSIVLLLRSITDGLVSGWAPPFPTGAPFHAASAPSLVVCGDLKQETLMWLTLPVAAAVAAYVALSLSYSWA</sequence>
<dbReference type="EMBL" id="VLTL01000032">
    <property type="protein sequence ID" value="KAA0167667.1"/>
    <property type="molecule type" value="Genomic_DNA"/>
</dbReference>
<gene>
    <name evidence="2" type="ORF">FNF28_02735</name>
</gene>
<evidence type="ECO:0000313" key="3">
    <source>
        <dbReference type="Proteomes" id="UP000324907"/>
    </source>
</evidence>
<organism evidence="2 3">
    <name type="scientific">Cafeteria roenbergensis</name>
    <name type="common">Marine flagellate</name>
    <dbReference type="NCBI Taxonomy" id="33653"/>
    <lineage>
        <taxon>Eukaryota</taxon>
        <taxon>Sar</taxon>
        <taxon>Stramenopiles</taxon>
        <taxon>Bigyra</taxon>
        <taxon>Opalozoa</taxon>
        <taxon>Bicosoecida</taxon>
        <taxon>Cafeteriaceae</taxon>
        <taxon>Cafeteria</taxon>
    </lineage>
</organism>
<keyword evidence="1" id="KW-0812">Transmembrane</keyword>
<name>A0A5A8DSQ4_CAFRO</name>
<evidence type="ECO:0000313" key="2">
    <source>
        <dbReference type="EMBL" id="KAA0167667.1"/>
    </source>
</evidence>
<dbReference type="InterPro" id="IPR053118">
    <property type="entry name" value="HPI-Adhesin/Ser-rich"/>
</dbReference>
<feature type="transmembrane region" description="Helical" evidence="1">
    <location>
        <begin position="978"/>
        <end position="1001"/>
    </location>
</feature>
<dbReference type="AlphaFoldDB" id="A0A5A8DSQ4"/>